<dbReference type="CDD" id="cd06186">
    <property type="entry name" value="NOX_Duox_like_FAD_NADP"/>
    <property type="match status" value="1"/>
</dbReference>
<dbReference type="Pfam" id="PF08030">
    <property type="entry name" value="NAD_binding_6"/>
    <property type="match status" value="1"/>
</dbReference>
<comment type="similarity">
    <text evidence="2">Belongs to the ferric reductase (FRE) family.</text>
</comment>
<evidence type="ECO:0000313" key="17">
    <source>
        <dbReference type="EMBL" id="CAF9932805.1"/>
    </source>
</evidence>
<keyword evidence="5" id="KW-1003">Cell membrane</keyword>
<protein>
    <recommendedName>
        <fullName evidence="3">ferric-chelate reductase (NADPH)</fullName>
        <ecNumber evidence="3">1.16.1.9</ecNumber>
    </recommendedName>
</protein>
<evidence type="ECO:0000256" key="9">
    <source>
        <dbReference type="ARBA" id="ARBA00023002"/>
    </source>
</evidence>
<dbReference type="InterPro" id="IPR051410">
    <property type="entry name" value="Ferric/Cupric_Reductase"/>
</dbReference>
<feature type="domain" description="FAD-binding FR-type" evidence="16">
    <location>
        <begin position="341"/>
        <end position="506"/>
    </location>
</feature>
<comment type="catalytic activity">
    <reaction evidence="12">
        <text>2 a Fe(II)-siderophore + NADP(+) + H(+) = 2 a Fe(III)-siderophore + NADPH</text>
        <dbReference type="Rhea" id="RHEA:28795"/>
        <dbReference type="Rhea" id="RHEA-COMP:11342"/>
        <dbReference type="Rhea" id="RHEA-COMP:11344"/>
        <dbReference type="ChEBI" id="CHEBI:15378"/>
        <dbReference type="ChEBI" id="CHEBI:29033"/>
        <dbReference type="ChEBI" id="CHEBI:29034"/>
        <dbReference type="ChEBI" id="CHEBI:57783"/>
        <dbReference type="ChEBI" id="CHEBI:58349"/>
        <dbReference type="EC" id="1.16.1.9"/>
    </reaction>
</comment>
<dbReference type="GO" id="GO:0015677">
    <property type="term" value="P:copper ion import"/>
    <property type="evidence" value="ECO:0007669"/>
    <property type="project" value="TreeGrafter"/>
</dbReference>
<dbReference type="PROSITE" id="PS51384">
    <property type="entry name" value="FAD_FR"/>
    <property type="match status" value="1"/>
</dbReference>
<evidence type="ECO:0000313" key="18">
    <source>
        <dbReference type="Proteomes" id="UP000664169"/>
    </source>
</evidence>
<feature type="signal peptide" evidence="15">
    <location>
        <begin position="1"/>
        <end position="19"/>
    </location>
</feature>
<dbReference type="EC" id="1.16.1.9" evidence="3"/>
<dbReference type="PANTHER" id="PTHR32361">
    <property type="entry name" value="FERRIC/CUPRIC REDUCTASE TRANSMEMBRANE COMPONENT"/>
    <property type="match status" value="1"/>
</dbReference>
<evidence type="ECO:0000256" key="7">
    <source>
        <dbReference type="ARBA" id="ARBA00022982"/>
    </source>
</evidence>
<dbReference type="SFLD" id="SFLDG01168">
    <property type="entry name" value="Ferric_reductase_subgroup_(FRE"/>
    <property type="match status" value="1"/>
</dbReference>
<evidence type="ECO:0000256" key="13">
    <source>
        <dbReference type="SAM" id="MobiDB-lite"/>
    </source>
</evidence>
<evidence type="ECO:0000256" key="5">
    <source>
        <dbReference type="ARBA" id="ARBA00022475"/>
    </source>
</evidence>
<dbReference type="Proteomes" id="UP000664169">
    <property type="component" value="Unassembled WGS sequence"/>
</dbReference>
<dbReference type="SUPFAM" id="SSF52343">
    <property type="entry name" value="Ferredoxin reductase-like, C-terminal NADP-linked domain"/>
    <property type="match status" value="1"/>
</dbReference>
<keyword evidence="18" id="KW-1185">Reference proteome</keyword>
<dbReference type="Gene3D" id="3.40.50.80">
    <property type="entry name" value="Nucleotide-binding domain of ferredoxin-NADP reductase (FNR) module"/>
    <property type="match status" value="1"/>
</dbReference>
<gene>
    <name evidence="17" type="ORF">GOMPHAMPRED_006666</name>
</gene>
<dbReference type="OrthoDB" id="4494341at2759"/>
<comment type="subcellular location">
    <subcellularLocation>
        <location evidence="1">Cell membrane</location>
        <topology evidence="1">Multi-pass membrane protein</topology>
    </subcellularLocation>
</comment>
<evidence type="ECO:0000256" key="6">
    <source>
        <dbReference type="ARBA" id="ARBA00022692"/>
    </source>
</evidence>
<reference evidence="17" key="1">
    <citation type="submission" date="2021-03" db="EMBL/GenBank/DDBJ databases">
        <authorList>
            <person name="Tagirdzhanova G."/>
        </authorList>
    </citation>
    <scope>NUCLEOTIDE SEQUENCE</scope>
</reference>
<keyword evidence="4" id="KW-0813">Transport</keyword>
<dbReference type="GO" id="GO:0006826">
    <property type="term" value="P:iron ion transport"/>
    <property type="evidence" value="ECO:0007669"/>
    <property type="project" value="TreeGrafter"/>
</dbReference>
<comment type="caution">
    <text evidence="17">The sequence shown here is derived from an EMBL/GenBank/DDBJ whole genome shotgun (WGS) entry which is preliminary data.</text>
</comment>
<keyword evidence="6 14" id="KW-0812">Transmembrane</keyword>
<evidence type="ECO:0000256" key="8">
    <source>
        <dbReference type="ARBA" id="ARBA00022989"/>
    </source>
</evidence>
<evidence type="ECO:0000256" key="11">
    <source>
        <dbReference type="ARBA" id="ARBA00023136"/>
    </source>
</evidence>
<dbReference type="EMBL" id="CAJPDQ010000048">
    <property type="protein sequence ID" value="CAF9932805.1"/>
    <property type="molecule type" value="Genomic_DNA"/>
</dbReference>
<evidence type="ECO:0000259" key="16">
    <source>
        <dbReference type="PROSITE" id="PS51384"/>
    </source>
</evidence>
<dbReference type="InterPro" id="IPR013112">
    <property type="entry name" value="FAD-bd_8"/>
</dbReference>
<dbReference type="Pfam" id="PF08022">
    <property type="entry name" value="FAD_binding_8"/>
    <property type="match status" value="1"/>
</dbReference>
<accession>A0A8H3FZ82</accession>
<evidence type="ECO:0000256" key="12">
    <source>
        <dbReference type="ARBA" id="ARBA00048483"/>
    </source>
</evidence>
<organism evidence="17 18">
    <name type="scientific">Gomphillus americanus</name>
    <dbReference type="NCBI Taxonomy" id="1940652"/>
    <lineage>
        <taxon>Eukaryota</taxon>
        <taxon>Fungi</taxon>
        <taxon>Dikarya</taxon>
        <taxon>Ascomycota</taxon>
        <taxon>Pezizomycotina</taxon>
        <taxon>Lecanoromycetes</taxon>
        <taxon>OSLEUM clade</taxon>
        <taxon>Ostropomycetidae</taxon>
        <taxon>Ostropales</taxon>
        <taxon>Graphidaceae</taxon>
        <taxon>Gomphilloideae</taxon>
        <taxon>Gomphillus</taxon>
    </lineage>
</organism>
<dbReference type="AlphaFoldDB" id="A0A8H3FZ82"/>
<evidence type="ECO:0000256" key="10">
    <source>
        <dbReference type="ARBA" id="ARBA00023065"/>
    </source>
</evidence>
<feature type="transmembrane region" description="Helical" evidence="14">
    <location>
        <begin position="161"/>
        <end position="180"/>
    </location>
</feature>
<keyword evidence="11 14" id="KW-0472">Membrane</keyword>
<evidence type="ECO:0000256" key="4">
    <source>
        <dbReference type="ARBA" id="ARBA00022448"/>
    </source>
</evidence>
<feature type="transmembrane region" description="Helical" evidence="14">
    <location>
        <begin position="302"/>
        <end position="322"/>
    </location>
</feature>
<dbReference type="GO" id="GO:0005886">
    <property type="term" value="C:plasma membrane"/>
    <property type="evidence" value="ECO:0007669"/>
    <property type="project" value="UniProtKB-SubCell"/>
</dbReference>
<proteinExistence type="inferred from homology"/>
<keyword evidence="8 14" id="KW-1133">Transmembrane helix</keyword>
<keyword evidence="15" id="KW-0732">Signal</keyword>
<evidence type="ECO:0000256" key="1">
    <source>
        <dbReference type="ARBA" id="ARBA00004651"/>
    </source>
</evidence>
<dbReference type="InterPro" id="IPR013121">
    <property type="entry name" value="Fe_red_NAD-bd_6"/>
</dbReference>
<evidence type="ECO:0000256" key="3">
    <source>
        <dbReference type="ARBA" id="ARBA00012668"/>
    </source>
</evidence>
<dbReference type="PANTHER" id="PTHR32361:SF24">
    <property type="entry name" value="REDUCTASE, PUTATIVE (AFU_ORTHOLOGUE AFUA_3G10820)-RELATED"/>
    <property type="match status" value="1"/>
</dbReference>
<dbReference type="InterPro" id="IPR017938">
    <property type="entry name" value="Riboflavin_synthase-like_b-brl"/>
</dbReference>
<dbReference type="Pfam" id="PF01794">
    <property type="entry name" value="Ferric_reduct"/>
    <property type="match status" value="1"/>
</dbReference>
<dbReference type="GO" id="GO:0052851">
    <property type="term" value="F:ferric-chelate reductase (NADPH) activity"/>
    <property type="evidence" value="ECO:0007669"/>
    <property type="project" value="UniProtKB-EC"/>
</dbReference>
<evidence type="ECO:0000256" key="15">
    <source>
        <dbReference type="SAM" id="SignalP"/>
    </source>
</evidence>
<dbReference type="InterPro" id="IPR013130">
    <property type="entry name" value="Fe3_Rdtase_TM_dom"/>
</dbReference>
<name>A0A8H3FZ82_9LECA</name>
<dbReference type="SUPFAM" id="SSF63380">
    <property type="entry name" value="Riboflavin synthase domain-like"/>
    <property type="match status" value="1"/>
</dbReference>
<feature type="chain" id="PRO_5034193936" description="ferric-chelate reductase (NADPH)" evidence="15">
    <location>
        <begin position="20"/>
        <end position="662"/>
    </location>
</feature>
<keyword evidence="9" id="KW-0560">Oxidoreductase</keyword>
<evidence type="ECO:0000256" key="14">
    <source>
        <dbReference type="SAM" id="Phobius"/>
    </source>
</evidence>
<dbReference type="InterPro" id="IPR039261">
    <property type="entry name" value="FNR_nucleotide-bd"/>
</dbReference>
<feature type="compositionally biased region" description="Low complexity" evidence="13">
    <location>
        <begin position="45"/>
        <end position="57"/>
    </location>
</feature>
<dbReference type="InterPro" id="IPR017927">
    <property type="entry name" value="FAD-bd_FR_type"/>
</dbReference>
<sequence>MFIISGILVSSLLLVQVIAENGSSGGASSSSPSSSSDEAHTKANSSSPQTGSSGPPQYNSVEQAAMQAGNMQFGELTLIVLASVAAAFLLYRIAISTVRSARVLSCVESDRQTYWRQSVGWFAQIKRHLLYAPLFRTHHQAEMQLVKGWSLGVLPTRFQSLFLVLLIAMNIVYCVVGIEWNSAGSTVMLGHLRNRTGTIAVVNMIPLVLLAGRNNPLIPLLNIPYGSFNMVHRWLGRIVAAESVVHTSCFIASKVYTGGWGTVSQSFMAFGQVPQTGLIAFCGFIAIAITSIVVFRRAFYELWYHLHIVLAIVSTVGLWYHLNNLPQQMFIRAFIVGWALERAIRLLILIYRNVGAGGTQALVEYLPGDAVKVTLTPARPWNFRPGQHIFLTIPSIGLWTTHPFSLAWSASSSRPTITLLSNLDPEKATGIYKSNSFAKEAQVTISSPQSSTASFFDTATRPTVTAIVRRRTGFTQKLWARIRNTPARQFRARAFVEGPYTSTQPSLASYGTILLFAGGVGITHQIPYLRSLLEGYATATVACRRLLLVWAVQSPEHLEWIRPWMTKILAMEGRRQILTVQLYITRSSTSGMETIRSTSTSVHMFLGRPNVETIVAHESKNQVGAMAVSVCGPGALSDDVRQAVRARQGEASVDFVEQDFSW</sequence>
<dbReference type="Gene3D" id="2.40.30.10">
    <property type="entry name" value="Translation factors"/>
    <property type="match status" value="1"/>
</dbReference>
<feature type="compositionally biased region" description="Low complexity" evidence="13">
    <location>
        <begin position="26"/>
        <end position="36"/>
    </location>
</feature>
<dbReference type="GO" id="GO:0006879">
    <property type="term" value="P:intracellular iron ion homeostasis"/>
    <property type="evidence" value="ECO:0007669"/>
    <property type="project" value="TreeGrafter"/>
</dbReference>
<keyword evidence="10" id="KW-0406">Ion transport</keyword>
<feature type="region of interest" description="Disordered" evidence="13">
    <location>
        <begin position="24"/>
        <end position="59"/>
    </location>
</feature>
<feature type="transmembrane region" description="Helical" evidence="14">
    <location>
        <begin position="76"/>
        <end position="95"/>
    </location>
</feature>
<keyword evidence="7" id="KW-0249">Electron transport</keyword>
<dbReference type="SFLD" id="SFLDS00052">
    <property type="entry name" value="Ferric_Reductase_Domain"/>
    <property type="match status" value="1"/>
</dbReference>
<evidence type="ECO:0000256" key="2">
    <source>
        <dbReference type="ARBA" id="ARBA00006278"/>
    </source>
</evidence>
<feature type="transmembrane region" description="Helical" evidence="14">
    <location>
        <begin position="276"/>
        <end position="295"/>
    </location>
</feature>